<sequence length="118" mass="13424">MPDQMLYRTAAGIIGGIILDIVSDKSDAGTRERAPRHKLFEPATLRVLGQQYRCHILNLSRTGFAFHCDADLPRNISIVVTCRDHEMVARVRWNQAQRYGAQFVLPLADSTLEKFARR</sequence>
<feature type="domain" description="PilZ" evidence="1">
    <location>
        <begin position="31"/>
        <end position="114"/>
    </location>
</feature>
<dbReference type="EMBL" id="JAHWZX010000001">
    <property type="protein sequence ID" value="MBW4329630.1"/>
    <property type="molecule type" value="Genomic_DNA"/>
</dbReference>
<organism evidence="2 3">
    <name type="scientific">Stakelama flava</name>
    <dbReference type="NCBI Taxonomy" id="2860338"/>
    <lineage>
        <taxon>Bacteria</taxon>
        <taxon>Pseudomonadati</taxon>
        <taxon>Pseudomonadota</taxon>
        <taxon>Alphaproteobacteria</taxon>
        <taxon>Sphingomonadales</taxon>
        <taxon>Sphingomonadaceae</taxon>
        <taxon>Stakelama</taxon>
    </lineage>
</organism>
<gene>
    <name evidence="2" type="ORF">KY084_01910</name>
</gene>
<evidence type="ECO:0000313" key="3">
    <source>
        <dbReference type="Proteomes" id="UP001197214"/>
    </source>
</evidence>
<dbReference type="Proteomes" id="UP001197214">
    <property type="component" value="Unassembled WGS sequence"/>
</dbReference>
<dbReference type="RefSeq" id="WP_219236712.1">
    <property type="nucleotide sequence ID" value="NZ_JAHWZX010000001.1"/>
</dbReference>
<evidence type="ECO:0000259" key="1">
    <source>
        <dbReference type="Pfam" id="PF07238"/>
    </source>
</evidence>
<reference evidence="2 3" key="1">
    <citation type="submission" date="2021-07" db="EMBL/GenBank/DDBJ databases">
        <title>Stakelama flava sp. nov., a novel endophytic bacterium isolated from branch of Kandelia candel.</title>
        <authorList>
            <person name="Tuo L."/>
        </authorList>
    </citation>
    <scope>NUCLEOTIDE SEQUENCE [LARGE SCALE GENOMIC DNA]</scope>
    <source>
        <strain evidence="2 3">CBK3Z-3</strain>
    </source>
</reference>
<protein>
    <submittedName>
        <fullName evidence="2">PilZ domain-containing protein</fullName>
    </submittedName>
</protein>
<dbReference type="InterPro" id="IPR009875">
    <property type="entry name" value="PilZ_domain"/>
</dbReference>
<keyword evidence="3" id="KW-1185">Reference proteome</keyword>
<evidence type="ECO:0000313" key="2">
    <source>
        <dbReference type="EMBL" id="MBW4329630.1"/>
    </source>
</evidence>
<comment type="caution">
    <text evidence="2">The sequence shown here is derived from an EMBL/GenBank/DDBJ whole genome shotgun (WGS) entry which is preliminary data.</text>
</comment>
<dbReference type="Pfam" id="PF07238">
    <property type="entry name" value="PilZ"/>
    <property type="match status" value="1"/>
</dbReference>
<name>A0ABS6XHE2_9SPHN</name>
<proteinExistence type="predicted"/>
<accession>A0ABS6XHE2</accession>